<evidence type="ECO:0000313" key="3">
    <source>
        <dbReference type="Proteomes" id="UP001218218"/>
    </source>
</evidence>
<dbReference type="EMBL" id="JARIHO010000006">
    <property type="protein sequence ID" value="KAJ7359931.1"/>
    <property type="molecule type" value="Genomic_DNA"/>
</dbReference>
<evidence type="ECO:0008006" key="4">
    <source>
        <dbReference type="Google" id="ProtNLM"/>
    </source>
</evidence>
<dbReference type="Proteomes" id="UP001218218">
    <property type="component" value="Unassembled WGS sequence"/>
</dbReference>
<gene>
    <name evidence="2" type="ORF">DFH08DRAFT_418347</name>
</gene>
<proteinExistence type="predicted"/>
<keyword evidence="1" id="KW-0732">Signal</keyword>
<reference evidence="2" key="1">
    <citation type="submission" date="2023-03" db="EMBL/GenBank/DDBJ databases">
        <title>Massive genome expansion in bonnet fungi (Mycena s.s.) driven by repeated elements and novel gene families across ecological guilds.</title>
        <authorList>
            <consortium name="Lawrence Berkeley National Laboratory"/>
            <person name="Harder C.B."/>
            <person name="Miyauchi S."/>
            <person name="Viragh M."/>
            <person name="Kuo A."/>
            <person name="Thoen E."/>
            <person name="Andreopoulos B."/>
            <person name="Lu D."/>
            <person name="Skrede I."/>
            <person name="Drula E."/>
            <person name="Henrissat B."/>
            <person name="Morin E."/>
            <person name="Kohler A."/>
            <person name="Barry K."/>
            <person name="LaButti K."/>
            <person name="Morin E."/>
            <person name="Salamov A."/>
            <person name="Lipzen A."/>
            <person name="Mereny Z."/>
            <person name="Hegedus B."/>
            <person name="Baldrian P."/>
            <person name="Stursova M."/>
            <person name="Weitz H."/>
            <person name="Taylor A."/>
            <person name="Grigoriev I.V."/>
            <person name="Nagy L.G."/>
            <person name="Martin F."/>
            <person name="Kauserud H."/>
        </authorList>
    </citation>
    <scope>NUCLEOTIDE SEQUENCE</scope>
    <source>
        <strain evidence="2">CBHHK002</strain>
    </source>
</reference>
<sequence length="117" mass="13137">MTLPRGFFVLVRFVCAGRLLLISCVKSSRFVINLETGYLLRSPCLDLRDHRHEKEDPIVAVSVNFNLNPRSSVTTRSYSFYHDSYYARCIAQSASFSFPAIPAVFATACVSVAGYLF</sequence>
<dbReference type="AlphaFoldDB" id="A0AAD7AJ27"/>
<organism evidence="2 3">
    <name type="scientific">Mycena albidolilacea</name>
    <dbReference type="NCBI Taxonomy" id="1033008"/>
    <lineage>
        <taxon>Eukaryota</taxon>
        <taxon>Fungi</taxon>
        <taxon>Dikarya</taxon>
        <taxon>Basidiomycota</taxon>
        <taxon>Agaricomycotina</taxon>
        <taxon>Agaricomycetes</taxon>
        <taxon>Agaricomycetidae</taxon>
        <taxon>Agaricales</taxon>
        <taxon>Marasmiineae</taxon>
        <taxon>Mycenaceae</taxon>
        <taxon>Mycena</taxon>
    </lineage>
</organism>
<accession>A0AAD7AJ27</accession>
<evidence type="ECO:0000313" key="2">
    <source>
        <dbReference type="EMBL" id="KAJ7359931.1"/>
    </source>
</evidence>
<evidence type="ECO:0000256" key="1">
    <source>
        <dbReference type="SAM" id="SignalP"/>
    </source>
</evidence>
<protein>
    <recommendedName>
        <fullName evidence="4">Secreted protein</fullName>
    </recommendedName>
</protein>
<feature type="signal peptide" evidence="1">
    <location>
        <begin position="1"/>
        <end position="16"/>
    </location>
</feature>
<keyword evidence="3" id="KW-1185">Reference proteome</keyword>
<feature type="chain" id="PRO_5042120556" description="Secreted protein" evidence="1">
    <location>
        <begin position="17"/>
        <end position="117"/>
    </location>
</feature>
<name>A0AAD7AJ27_9AGAR</name>
<comment type="caution">
    <text evidence="2">The sequence shown here is derived from an EMBL/GenBank/DDBJ whole genome shotgun (WGS) entry which is preliminary data.</text>
</comment>